<dbReference type="Gene3D" id="1.20.58.80">
    <property type="entry name" value="Phosphotransferase system, lactose/cellobiose-type IIA subunit"/>
    <property type="match status" value="1"/>
</dbReference>
<dbReference type="SMART" id="SM00232">
    <property type="entry name" value="JAB_MPN"/>
    <property type="match status" value="1"/>
</dbReference>
<evidence type="ECO:0000256" key="2">
    <source>
        <dbReference type="ARBA" id="ARBA00010981"/>
    </source>
</evidence>
<comment type="cofactor">
    <cofactor evidence="1">
        <name>Zn(2+)</name>
        <dbReference type="ChEBI" id="CHEBI:29105"/>
    </cofactor>
</comment>
<comment type="caution">
    <text evidence="11">The sequence shown here is derived from an EMBL/GenBank/DDBJ whole genome shotgun (WGS) entry which is preliminary data.</text>
</comment>
<keyword evidence="6" id="KW-0378">Hydrolase</keyword>
<dbReference type="Proteomes" id="UP000799441">
    <property type="component" value="Unassembled WGS sequence"/>
</dbReference>
<keyword evidence="3" id="KW-0645">Protease</keyword>
<dbReference type="InterPro" id="IPR015063">
    <property type="entry name" value="USP8_dimer"/>
</dbReference>
<evidence type="ECO:0000256" key="5">
    <source>
        <dbReference type="ARBA" id="ARBA00022786"/>
    </source>
</evidence>
<evidence type="ECO:0000256" key="8">
    <source>
        <dbReference type="ARBA" id="ARBA00023049"/>
    </source>
</evidence>
<feature type="compositionally biased region" description="Low complexity" evidence="9">
    <location>
        <begin position="185"/>
        <end position="204"/>
    </location>
</feature>
<dbReference type="Pfam" id="PF01398">
    <property type="entry name" value="JAB"/>
    <property type="match status" value="1"/>
</dbReference>
<evidence type="ECO:0000256" key="4">
    <source>
        <dbReference type="ARBA" id="ARBA00022723"/>
    </source>
</evidence>
<protein>
    <recommendedName>
        <fullName evidence="10">MPN domain-containing protein</fullName>
    </recommendedName>
</protein>
<evidence type="ECO:0000256" key="3">
    <source>
        <dbReference type="ARBA" id="ARBA00022670"/>
    </source>
</evidence>
<proteinExistence type="inferred from homology"/>
<dbReference type="SUPFAM" id="SSF102712">
    <property type="entry name" value="JAB1/MPN domain"/>
    <property type="match status" value="1"/>
</dbReference>
<keyword evidence="8" id="KW-0482">Metalloprotease</keyword>
<keyword evidence="4" id="KW-0479">Metal-binding</keyword>
<dbReference type="PROSITE" id="PS50249">
    <property type="entry name" value="MPN"/>
    <property type="match status" value="1"/>
</dbReference>
<dbReference type="AlphaFoldDB" id="A0A9P4Q171"/>
<evidence type="ECO:0000256" key="9">
    <source>
        <dbReference type="SAM" id="MobiDB-lite"/>
    </source>
</evidence>
<dbReference type="GO" id="GO:0006508">
    <property type="term" value="P:proteolysis"/>
    <property type="evidence" value="ECO:0007669"/>
    <property type="project" value="UniProtKB-KW"/>
</dbReference>
<dbReference type="InterPro" id="IPR000555">
    <property type="entry name" value="JAMM/MPN+_dom"/>
</dbReference>
<evidence type="ECO:0000256" key="1">
    <source>
        <dbReference type="ARBA" id="ARBA00001947"/>
    </source>
</evidence>
<feature type="domain" description="MPN" evidence="10">
    <location>
        <begin position="283"/>
        <end position="412"/>
    </location>
</feature>
<evidence type="ECO:0000313" key="11">
    <source>
        <dbReference type="EMBL" id="KAF2716197.1"/>
    </source>
</evidence>
<dbReference type="GO" id="GO:0061578">
    <property type="term" value="F:K63-linked deubiquitinase activity"/>
    <property type="evidence" value="ECO:0007669"/>
    <property type="project" value="InterPro"/>
</dbReference>
<organism evidence="11 12">
    <name type="scientific">Polychaeton citri CBS 116435</name>
    <dbReference type="NCBI Taxonomy" id="1314669"/>
    <lineage>
        <taxon>Eukaryota</taxon>
        <taxon>Fungi</taxon>
        <taxon>Dikarya</taxon>
        <taxon>Ascomycota</taxon>
        <taxon>Pezizomycotina</taxon>
        <taxon>Dothideomycetes</taxon>
        <taxon>Dothideomycetidae</taxon>
        <taxon>Capnodiales</taxon>
        <taxon>Capnodiaceae</taxon>
        <taxon>Polychaeton</taxon>
    </lineage>
</organism>
<dbReference type="GO" id="GO:0046872">
    <property type="term" value="F:metal ion binding"/>
    <property type="evidence" value="ECO:0007669"/>
    <property type="project" value="UniProtKB-KW"/>
</dbReference>
<dbReference type="GO" id="GO:0005768">
    <property type="term" value="C:endosome"/>
    <property type="evidence" value="ECO:0007669"/>
    <property type="project" value="TreeGrafter"/>
</dbReference>
<feature type="compositionally biased region" description="Basic and acidic residues" evidence="9">
    <location>
        <begin position="129"/>
        <end position="139"/>
    </location>
</feature>
<keyword evidence="7" id="KW-0862">Zinc</keyword>
<sequence length="463" mass="51475">MALSRHASITRPLSIAELAARAADFDFSVTRPLQSWLRSAKMLLTEASICEQDGDLQMAYLYLYRHAELVLSKFPQHPEVKDTRYRDEITRARKDVHKNLIRMEEMKPRIQESFNRYLKAVEKRDREAERRLEERRRDGAFSQQRPSTPENHLHEDIGQAINAVENNQLAVDLTRQELRRRDFTRQAGRPPRGSSPSAGQSPSSTKFNYPTVPSKEETMSWDQLPAPARPAKDDFVSPPSLPPKQTPSRDTPSPPTSRPHMPAHKYTITSSATTESGHPLRSLLLPPDLRAKFLSLAAANTSRNLECCGILCGTLVANALTITHLIMPSQTSTTDTCDTTPEGDNALFDYCDENSLLVCGWIHTHPTQSCFLSSRDCHTTSGYQVMLPEAIAIVCAPRSKPDWGIFRLTDPPGLPLVLECRKPGTFHPHEVPGGGGLYTDAVGGGGHVVEAPGLGFEVVDLRT</sequence>
<feature type="region of interest" description="Disordered" evidence="9">
    <location>
        <begin position="129"/>
        <end position="152"/>
    </location>
</feature>
<dbReference type="OrthoDB" id="3640at2759"/>
<dbReference type="PANTHER" id="PTHR12947">
    <property type="entry name" value="AMSH-LIKE PROTEASE"/>
    <property type="match status" value="1"/>
</dbReference>
<dbReference type="PANTHER" id="PTHR12947:SF13">
    <property type="entry name" value="FI19924P1"/>
    <property type="match status" value="1"/>
</dbReference>
<dbReference type="GO" id="GO:0140492">
    <property type="term" value="F:metal-dependent deubiquitinase activity"/>
    <property type="evidence" value="ECO:0007669"/>
    <property type="project" value="InterPro"/>
</dbReference>
<feature type="compositionally biased region" description="Polar residues" evidence="9">
    <location>
        <begin position="141"/>
        <end position="150"/>
    </location>
</feature>
<feature type="compositionally biased region" description="Basic and acidic residues" evidence="9">
    <location>
        <begin position="175"/>
        <end position="184"/>
    </location>
</feature>
<evidence type="ECO:0000313" key="12">
    <source>
        <dbReference type="Proteomes" id="UP000799441"/>
    </source>
</evidence>
<gene>
    <name evidence="11" type="ORF">K431DRAFT_279463</name>
</gene>
<evidence type="ECO:0000256" key="6">
    <source>
        <dbReference type="ARBA" id="ARBA00022801"/>
    </source>
</evidence>
<dbReference type="InterPro" id="IPR044098">
    <property type="entry name" value="STAMBP/STALP-like_MPN"/>
</dbReference>
<dbReference type="InterPro" id="IPR037518">
    <property type="entry name" value="MPN"/>
</dbReference>
<feature type="region of interest" description="Disordered" evidence="9">
    <location>
        <begin position="175"/>
        <end position="263"/>
    </location>
</feature>
<accession>A0A9P4Q171</accession>
<dbReference type="CDD" id="cd08066">
    <property type="entry name" value="MPN_AMSH_like"/>
    <property type="match status" value="1"/>
</dbReference>
<evidence type="ECO:0000256" key="7">
    <source>
        <dbReference type="ARBA" id="ARBA00022833"/>
    </source>
</evidence>
<dbReference type="Pfam" id="PF08969">
    <property type="entry name" value="USP8_dimer"/>
    <property type="match status" value="1"/>
</dbReference>
<dbReference type="FunFam" id="3.40.140.10:FF:000033">
    <property type="entry name" value="AMSH-like protease sst2"/>
    <property type="match status" value="1"/>
</dbReference>
<dbReference type="EMBL" id="MU003888">
    <property type="protein sequence ID" value="KAF2716197.1"/>
    <property type="molecule type" value="Genomic_DNA"/>
</dbReference>
<keyword evidence="5" id="KW-0833">Ubl conjugation pathway</keyword>
<name>A0A9P4Q171_9PEZI</name>
<comment type="similarity">
    <text evidence="2">Belongs to the peptidase M67C family.</text>
</comment>
<reference evidence="11" key="1">
    <citation type="journal article" date="2020" name="Stud. Mycol.">
        <title>101 Dothideomycetes genomes: a test case for predicting lifestyles and emergence of pathogens.</title>
        <authorList>
            <person name="Haridas S."/>
            <person name="Albert R."/>
            <person name="Binder M."/>
            <person name="Bloem J."/>
            <person name="Labutti K."/>
            <person name="Salamov A."/>
            <person name="Andreopoulos B."/>
            <person name="Baker S."/>
            <person name="Barry K."/>
            <person name="Bills G."/>
            <person name="Bluhm B."/>
            <person name="Cannon C."/>
            <person name="Castanera R."/>
            <person name="Culley D."/>
            <person name="Daum C."/>
            <person name="Ezra D."/>
            <person name="Gonzalez J."/>
            <person name="Henrissat B."/>
            <person name="Kuo A."/>
            <person name="Liang C."/>
            <person name="Lipzen A."/>
            <person name="Lutzoni F."/>
            <person name="Magnuson J."/>
            <person name="Mondo S."/>
            <person name="Nolan M."/>
            <person name="Ohm R."/>
            <person name="Pangilinan J."/>
            <person name="Park H.-J."/>
            <person name="Ramirez L."/>
            <person name="Alfaro M."/>
            <person name="Sun H."/>
            <person name="Tritt A."/>
            <person name="Yoshinaga Y."/>
            <person name="Zwiers L.-H."/>
            <person name="Turgeon B."/>
            <person name="Goodwin S."/>
            <person name="Spatafora J."/>
            <person name="Crous P."/>
            <person name="Grigoriev I."/>
        </authorList>
    </citation>
    <scope>NUCLEOTIDE SEQUENCE</scope>
    <source>
        <strain evidence="11">CBS 116435</strain>
    </source>
</reference>
<dbReference type="Gene3D" id="3.40.140.10">
    <property type="entry name" value="Cytidine Deaminase, domain 2"/>
    <property type="match status" value="1"/>
</dbReference>
<dbReference type="GO" id="GO:0070536">
    <property type="term" value="P:protein K63-linked deubiquitination"/>
    <property type="evidence" value="ECO:0007669"/>
    <property type="project" value="InterPro"/>
</dbReference>
<dbReference type="GO" id="GO:0016020">
    <property type="term" value="C:membrane"/>
    <property type="evidence" value="ECO:0007669"/>
    <property type="project" value="TreeGrafter"/>
</dbReference>
<keyword evidence="12" id="KW-1185">Reference proteome</keyword>
<evidence type="ECO:0000259" key="10">
    <source>
        <dbReference type="PROSITE" id="PS50249"/>
    </source>
</evidence>